<comment type="similarity">
    <text evidence="4">Belongs to the peptidase M29 family.</text>
</comment>
<keyword evidence="7" id="KW-0479">Metal-binding</keyword>
<dbReference type="eggNOG" id="COG2309">
    <property type="taxonomic scope" value="Bacteria"/>
</dbReference>
<dbReference type="SUPFAM" id="SSF144052">
    <property type="entry name" value="Thermophilic metalloprotease-like"/>
    <property type="match status" value="1"/>
</dbReference>
<dbReference type="GO" id="GO:0006508">
    <property type="term" value="P:proteolysis"/>
    <property type="evidence" value="ECO:0007669"/>
    <property type="project" value="UniProtKB-KW"/>
</dbReference>
<dbReference type="STRING" id="1231336.L248_1182"/>
<dbReference type="RefSeq" id="WP_022528467.1">
    <property type="nucleotide sequence ID" value="NZ_KI271583.1"/>
</dbReference>
<dbReference type="OrthoDB" id="9803993at2"/>
<comment type="cofactor">
    <cofactor evidence="1">
        <name>Co(2+)</name>
        <dbReference type="ChEBI" id="CHEBI:48828"/>
    </cofactor>
</comment>
<organism evidence="10 11">
    <name type="scientific">Schleiferilactobacillus shenzhenensis LY-73</name>
    <dbReference type="NCBI Taxonomy" id="1231336"/>
    <lineage>
        <taxon>Bacteria</taxon>
        <taxon>Bacillati</taxon>
        <taxon>Bacillota</taxon>
        <taxon>Bacilli</taxon>
        <taxon>Lactobacillales</taxon>
        <taxon>Lactobacillaceae</taxon>
        <taxon>Schleiferilactobacillus</taxon>
    </lineage>
</organism>
<comment type="cofactor">
    <cofactor evidence="3">
        <name>Zn(2+)</name>
        <dbReference type="ChEBI" id="CHEBI:29105"/>
    </cofactor>
</comment>
<reference evidence="11" key="1">
    <citation type="journal article" date="2013" name="Genome Announc.">
        <title>Whole-Genome Sequencing of Lactobacillus shenzhenensis Strain LY-73T.</title>
        <authorList>
            <person name="Lin Z."/>
            <person name="Liu Z."/>
            <person name="Yang R."/>
            <person name="Zou Y."/>
            <person name="Wan D."/>
            <person name="Chen J."/>
            <person name="Guo M."/>
            <person name="Zhao J."/>
            <person name="Fang C."/>
            <person name="Yang R."/>
            <person name="Liu F."/>
        </authorList>
    </citation>
    <scope>NUCLEOTIDE SEQUENCE [LARGE SCALE GENOMIC DNA]</scope>
    <source>
        <strain evidence="11">LY-73</strain>
    </source>
</reference>
<evidence type="ECO:0000256" key="1">
    <source>
        <dbReference type="ARBA" id="ARBA00001941"/>
    </source>
</evidence>
<dbReference type="PRINTS" id="PR00919">
    <property type="entry name" value="THERMOPTASE"/>
</dbReference>
<dbReference type="GO" id="GO:0004177">
    <property type="term" value="F:aminopeptidase activity"/>
    <property type="evidence" value="ECO:0007669"/>
    <property type="project" value="UniProtKB-KW"/>
</dbReference>
<evidence type="ECO:0000313" key="11">
    <source>
        <dbReference type="Proteomes" id="UP000030647"/>
    </source>
</evidence>
<accession>U4TRK4</accession>
<dbReference type="GO" id="GO:0046872">
    <property type="term" value="F:metal ion binding"/>
    <property type="evidence" value="ECO:0007669"/>
    <property type="project" value="UniProtKB-KW"/>
</dbReference>
<keyword evidence="11" id="KW-1185">Reference proteome</keyword>
<dbReference type="PANTHER" id="PTHR34448">
    <property type="entry name" value="AMINOPEPTIDASE"/>
    <property type="match status" value="1"/>
</dbReference>
<dbReference type="InterPro" id="IPR052170">
    <property type="entry name" value="M29_Exopeptidase"/>
</dbReference>
<dbReference type="Gene3D" id="3.40.1830.10">
    <property type="entry name" value="Thermophilic metalloprotease (M29)"/>
    <property type="match status" value="1"/>
</dbReference>
<evidence type="ECO:0000256" key="4">
    <source>
        <dbReference type="ARBA" id="ARBA00008236"/>
    </source>
</evidence>
<keyword evidence="9" id="KW-0482">Metalloprotease</keyword>
<proteinExistence type="inferred from homology"/>
<keyword evidence="5" id="KW-0031">Aminopeptidase</keyword>
<dbReference type="PANTHER" id="PTHR34448:SF3">
    <property type="entry name" value="AMINOPEPTIDASE AMPS"/>
    <property type="match status" value="1"/>
</dbReference>
<keyword evidence="6" id="KW-0645">Protease</keyword>
<evidence type="ECO:0000256" key="2">
    <source>
        <dbReference type="ARBA" id="ARBA00001946"/>
    </source>
</evidence>
<evidence type="ECO:0000256" key="9">
    <source>
        <dbReference type="ARBA" id="ARBA00023049"/>
    </source>
</evidence>
<evidence type="ECO:0000256" key="7">
    <source>
        <dbReference type="ARBA" id="ARBA00022723"/>
    </source>
</evidence>
<dbReference type="InterPro" id="IPR035097">
    <property type="entry name" value="M29_N-terminal"/>
</dbReference>
<gene>
    <name evidence="10" type="primary">pepS</name>
    <name evidence="10" type="ORF">L248_1182</name>
</gene>
<dbReference type="Pfam" id="PF02073">
    <property type="entry name" value="Peptidase_M29"/>
    <property type="match status" value="1"/>
</dbReference>
<dbReference type="HOGENOM" id="CLU_054346_1_0_9"/>
<evidence type="ECO:0000313" key="10">
    <source>
        <dbReference type="EMBL" id="ERL66090.1"/>
    </source>
</evidence>
<dbReference type="EMBL" id="KI271583">
    <property type="protein sequence ID" value="ERL66090.1"/>
    <property type="molecule type" value="Genomic_DNA"/>
</dbReference>
<evidence type="ECO:0000256" key="3">
    <source>
        <dbReference type="ARBA" id="ARBA00001947"/>
    </source>
</evidence>
<name>U4TRK4_9LACO</name>
<dbReference type="Proteomes" id="UP000030647">
    <property type="component" value="Unassembled WGS sequence"/>
</dbReference>
<dbReference type="InterPro" id="IPR000787">
    <property type="entry name" value="Peptidase_M29"/>
</dbReference>
<sequence>MTYTLSDQLTRYADLIIHTGVAVKPGDTVVVTISSDQSELAEKIGSAAYAAGAVEVLTDWHNDALDRQKLLHAPDERLLTVPPMYADQIEYWLQHHAKRISVHSQAPNALAGVDPERAAAYRRALGTVGQPWRVAIQNNDIAWTVVAAASPQWAQTVFPQLSAAGATMKLWEAIFKTVRLGDDDYRGAWAAHIKKLAERTAWLNQQQFTELHYTSPRTDLHIGLPAHHVWMAGEAQTPAGDTFVPNMPTEEVFTAPDRTRINGRVTATKPLAYGGQLLTGMQFTFRDGQVVQATADQGNDVLQHLLATDAGARSLGEVALVPDQSSIAQSGILFYSTLFDENAASHLALGAAYPFSVAGGTQMDDAQLTAAGLNRSQVHVDFMVGSSDMSIDGLQADGTSVPVFRAGNWVR</sequence>
<evidence type="ECO:0000256" key="6">
    <source>
        <dbReference type="ARBA" id="ARBA00022670"/>
    </source>
</evidence>
<dbReference type="AlphaFoldDB" id="U4TRK4"/>
<evidence type="ECO:0000256" key="5">
    <source>
        <dbReference type="ARBA" id="ARBA00022438"/>
    </source>
</evidence>
<evidence type="ECO:0000256" key="8">
    <source>
        <dbReference type="ARBA" id="ARBA00022801"/>
    </source>
</evidence>
<dbReference type="GO" id="GO:0008237">
    <property type="term" value="F:metallopeptidase activity"/>
    <property type="evidence" value="ECO:0007669"/>
    <property type="project" value="UniProtKB-KW"/>
</dbReference>
<keyword evidence="8" id="KW-0378">Hydrolase</keyword>
<comment type="cofactor">
    <cofactor evidence="2">
        <name>Mg(2+)</name>
        <dbReference type="ChEBI" id="CHEBI:18420"/>
    </cofactor>
</comment>
<protein>
    <submittedName>
        <fullName evidence="10">PepS</fullName>
    </submittedName>
</protein>